<organism evidence="1 2">
    <name type="scientific">Anaerorhabdus furcosa</name>
    <dbReference type="NCBI Taxonomy" id="118967"/>
    <lineage>
        <taxon>Bacteria</taxon>
        <taxon>Bacillati</taxon>
        <taxon>Bacillota</taxon>
        <taxon>Erysipelotrichia</taxon>
        <taxon>Erysipelotrichales</taxon>
        <taxon>Erysipelotrichaceae</taxon>
        <taxon>Anaerorhabdus</taxon>
    </lineage>
</organism>
<dbReference type="AlphaFoldDB" id="A0A1T4MI20"/>
<accession>A0A1T4MI20</accession>
<protein>
    <submittedName>
        <fullName evidence="1">Uncharacterized protein</fullName>
    </submittedName>
</protein>
<sequence length="317" mass="37734">MELEQYLCEVFKEKINIKKIDNLDCFPQYLLNFFDFYQCILRNEKYLLLFLKSNKIIIDRIKKQFIQIESITKCKAVLVVNNVRRETRNNMIAHNIPFIDLNKQIYLPTVYLLLDDTIKFNNSSVDKFTPSAQLIFISLMYQDHTEVNSAELQKKLHLTAMTISRGLRDLHSLKLLNEKGFNTKKTYQIINKKDFWQIGKVYLINPVFKKFHVEHINKFNDLLYSNESALANLTMMNPPSKEIYAIDKKNNFFLRKEQIFDAEIAENLNCYTIELWKYNPLLLSKDGKNVDKYSLYAQLKDCHDERIEIELEELIER</sequence>
<name>A0A1T4MI20_9FIRM</name>
<dbReference type="OrthoDB" id="1067053at2"/>
<dbReference type="Proteomes" id="UP000243297">
    <property type="component" value="Unassembled WGS sequence"/>
</dbReference>
<dbReference type="EMBL" id="FUWY01000003">
    <property type="protein sequence ID" value="SJZ66424.1"/>
    <property type="molecule type" value="Genomic_DNA"/>
</dbReference>
<evidence type="ECO:0000313" key="2">
    <source>
        <dbReference type="Proteomes" id="UP000243297"/>
    </source>
</evidence>
<gene>
    <name evidence="1" type="ORF">SAMN02745191_1254</name>
</gene>
<reference evidence="2" key="1">
    <citation type="submission" date="2017-02" db="EMBL/GenBank/DDBJ databases">
        <authorList>
            <person name="Varghese N."/>
            <person name="Submissions S."/>
        </authorList>
    </citation>
    <scope>NUCLEOTIDE SEQUENCE [LARGE SCALE GENOMIC DNA]</scope>
    <source>
        <strain evidence="2">ATCC 25662</strain>
    </source>
</reference>
<keyword evidence="2" id="KW-1185">Reference proteome</keyword>
<evidence type="ECO:0000313" key="1">
    <source>
        <dbReference type="EMBL" id="SJZ66424.1"/>
    </source>
</evidence>
<proteinExistence type="predicted"/>
<dbReference type="STRING" id="118967.SAMN02745191_1254"/>
<dbReference type="RefSeq" id="WP_078711665.1">
    <property type="nucleotide sequence ID" value="NZ_FUWY01000003.1"/>
</dbReference>